<dbReference type="OrthoDB" id="10441086at2759"/>
<organism evidence="2 3">
    <name type="scientific">Tropilaelaps mercedesae</name>
    <dbReference type="NCBI Taxonomy" id="418985"/>
    <lineage>
        <taxon>Eukaryota</taxon>
        <taxon>Metazoa</taxon>
        <taxon>Ecdysozoa</taxon>
        <taxon>Arthropoda</taxon>
        <taxon>Chelicerata</taxon>
        <taxon>Arachnida</taxon>
        <taxon>Acari</taxon>
        <taxon>Parasitiformes</taxon>
        <taxon>Mesostigmata</taxon>
        <taxon>Gamasina</taxon>
        <taxon>Dermanyssoidea</taxon>
        <taxon>Laelapidae</taxon>
        <taxon>Tropilaelaps</taxon>
    </lineage>
</organism>
<gene>
    <name evidence="2" type="ORF">BIW11_10420</name>
</gene>
<feature type="compositionally biased region" description="Low complexity" evidence="1">
    <location>
        <begin position="322"/>
        <end position="335"/>
    </location>
</feature>
<dbReference type="Proteomes" id="UP000192247">
    <property type="component" value="Unassembled WGS sequence"/>
</dbReference>
<evidence type="ECO:0000313" key="2">
    <source>
        <dbReference type="EMBL" id="OQR72384.1"/>
    </source>
</evidence>
<dbReference type="AlphaFoldDB" id="A0A1V9XFR8"/>
<reference evidence="2 3" key="1">
    <citation type="journal article" date="2017" name="Gigascience">
        <title>Draft genome of the honey bee ectoparasitic mite, Tropilaelaps mercedesae, is shaped by the parasitic life history.</title>
        <authorList>
            <person name="Dong X."/>
            <person name="Armstrong S.D."/>
            <person name="Xia D."/>
            <person name="Makepeace B.L."/>
            <person name="Darby A.C."/>
            <person name="Kadowaki T."/>
        </authorList>
    </citation>
    <scope>NUCLEOTIDE SEQUENCE [LARGE SCALE GENOMIC DNA]</scope>
    <source>
        <strain evidence="2">Wuxi-XJTLU</strain>
    </source>
</reference>
<evidence type="ECO:0000256" key="1">
    <source>
        <dbReference type="SAM" id="MobiDB-lite"/>
    </source>
</evidence>
<proteinExistence type="predicted"/>
<feature type="compositionally biased region" description="Basic and acidic residues" evidence="1">
    <location>
        <begin position="143"/>
        <end position="153"/>
    </location>
</feature>
<name>A0A1V9XFR8_9ACAR</name>
<accession>A0A1V9XFR8</accession>
<dbReference type="InParanoid" id="A0A1V9XFR8"/>
<feature type="compositionally biased region" description="Basic and acidic residues" evidence="1">
    <location>
        <begin position="182"/>
        <end position="197"/>
    </location>
</feature>
<feature type="region of interest" description="Disordered" evidence="1">
    <location>
        <begin position="137"/>
        <end position="197"/>
    </location>
</feature>
<keyword evidence="3" id="KW-1185">Reference proteome</keyword>
<feature type="region of interest" description="Disordered" evidence="1">
    <location>
        <begin position="393"/>
        <end position="427"/>
    </location>
</feature>
<feature type="region of interest" description="Disordered" evidence="1">
    <location>
        <begin position="318"/>
        <end position="340"/>
    </location>
</feature>
<dbReference type="EMBL" id="MNPL01011912">
    <property type="protein sequence ID" value="OQR72384.1"/>
    <property type="molecule type" value="Genomic_DNA"/>
</dbReference>
<comment type="caution">
    <text evidence="2">The sequence shown here is derived from an EMBL/GenBank/DDBJ whole genome shotgun (WGS) entry which is preliminary data.</text>
</comment>
<sequence length="427" mass="48311">MSAGFTTSAISAAAHSRLAEAALEFQPSVRLVRLPLMAMDGDCMDPAGMGGGPDEEPPAKRSKAKIIPYKLKESDKKMVYDSGTVIYTEEFKRTVWDYLLEHSLADGEARYPEISHSVLYKWRRKAHEQRGLFIPQRKSLMSDLKKERDRDDSETSQGSNERERRYSEPPKVPKLKISLKLATKDDGKESKESKDPKVKHITALSDDLTVEKKIRVVIFALQNSTQKAAEHFSLRAGDVHSFMSQNVIRRMALDRIRKKVTKGGRPGEAGGKSREEIEEIVNLARRTSVERAARQYGVREGQVIQWLRSGVPPLAIELPGHANSSASGSRSNGSSNEDEYEDSDYLSFMLKVIDMARKQTLTRASRAFKVTNNQIIAWMRQFFTEDEIRRVQSNDEDHAVSEQKADHKADLREFTRPSPVDSDELEK</sequence>
<feature type="compositionally biased region" description="Basic and acidic residues" evidence="1">
    <location>
        <begin position="393"/>
        <end position="415"/>
    </location>
</feature>
<feature type="non-terminal residue" evidence="2">
    <location>
        <position position="427"/>
    </location>
</feature>
<evidence type="ECO:0000313" key="3">
    <source>
        <dbReference type="Proteomes" id="UP000192247"/>
    </source>
</evidence>
<protein>
    <submittedName>
        <fullName evidence="2">Uncharacterized protein</fullName>
    </submittedName>
</protein>